<reference evidence="1 2" key="1">
    <citation type="submission" date="2018-11" db="EMBL/GenBank/DDBJ databases">
        <authorList>
            <person name="Mardanov A.V."/>
            <person name="Ravin N.V."/>
            <person name="Dedysh S.N."/>
        </authorList>
    </citation>
    <scope>NUCLEOTIDE SEQUENCE [LARGE SCALE GENOMIC DNA]</scope>
    <source>
        <strain evidence="1 2">AF10</strain>
    </source>
</reference>
<accession>A0A4Q0T5F4</accession>
<protein>
    <submittedName>
        <fullName evidence="1">Uncharacterized protein</fullName>
    </submittedName>
</protein>
<dbReference type="EMBL" id="RDSM01000001">
    <property type="protein sequence ID" value="RXH58953.1"/>
    <property type="molecule type" value="Genomic_DNA"/>
</dbReference>
<name>A0A4Q0T5F4_9BACT</name>
<evidence type="ECO:0000313" key="2">
    <source>
        <dbReference type="Proteomes" id="UP000289437"/>
    </source>
</evidence>
<keyword evidence="2" id="KW-1185">Reference proteome</keyword>
<dbReference type="AlphaFoldDB" id="A0A4Q0T5F4"/>
<proteinExistence type="predicted"/>
<organism evidence="1 2">
    <name type="scientific">Granulicella sibirica</name>
    <dbReference type="NCBI Taxonomy" id="2479048"/>
    <lineage>
        <taxon>Bacteria</taxon>
        <taxon>Pseudomonadati</taxon>
        <taxon>Acidobacteriota</taxon>
        <taxon>Terriglobia</taxon>
        <taxon>Terriglobales</taxon>
        <taxon>Acidobacteriaceae</taxon>
        <taxon>Granulicella</taxon>
    </lineage>
</organism>
<evidence type="ECO:0000313" key="1">
    <source>
        <dbReference type="EMBL" id="RXH58953.1"/>
    </source>
</evidence>
<sequence>MTWSLMDPGHRDCHCIIGKREQPTDTGYCKLFDVTPENLHEDYGRETLRHQCTARLWMLYFID</sequence>
<dbReference type="Proteomes" id="UP000289437">
    <property type="component" value="Unassembled WGS sequence"/>
</dbReference>
<comment type="caution">
    <text evidence="1">The sequence shown here is derived from an EMBL/GenBank/DDBJ whole genome shotgun (WGS) entry which is preliminary data.</text>
</comment>
<gene>
    <name evidence="1" type="ORF">GRAN_2263</name>
</gene>
<reference evidence="2" key="2">
    <citation type="submission" date="2019-02" db="EMBL/GenBank/DDBJ databases">
        <title>Granulicella sibirica sp. nov., a psychrotolerant acidobacterium isolated from an organic soil layer in forested tundra, West Siberia.</title>
        <authorList>
            <person name="Oshkin I.Y."/>
            <person name="Kulichevskaya I.S."/>
            <person name="Rijpstra W.I.C."/>
            <person name="Sinninghe Damste J.S."/>
            <person name="Rakitin A.L."/>
            <person name="Ravin N.V."/>
            <person name="Dedysh S.N."/>
        </authorList>
    </citation>
    <scope>NUCLEOTIDE SEQUENCE [LARGE SCALE GENOMIC DNA]</scope>
    <source>
        <strain evidence="2">AF10</strain>
    </source>
</reference>